<protein>
    <submittedName>
        <fullName evidence="1">Uncharacterized protein</fullName>
    </submittedName>
</protein>
<dbReference type="Proteomes" id="UP000807342">
    <property type="component" value="Unassembled WGS sequence"/>
</dbReference>
<proteinExistence type="predicted"/>
<dbReference type="GO" id="GO:0016740">
    <property type="term" value="F:transferase activity"/>
    <property type="evidence" value="ECO:0007669"/>
    <property type="project" value="InterPro"/>
</dbReference>
<organism evidence="1 2">
    <name type="scientific">Macrolepiota fuliginosa MF-IS2</name>
    <dbReference type="NCBI Taxonomy" id="1400762"/>
    <lineage>
        <taxon>Eukaryota</taxon>
        <taxon>Fungi</taxon>
        <taxon>Dikarya</taxon>
        <taxon>Basidiomycota</taxon>
        <taxon>Agaricomycotina</taxon>
        <taxon>Agaricomycetes</taxon>
        <taxon>Agaricomycetidae</taxon>
        <taxon>Agaricales</taxon>
        <taxon>Agaricineae</taxon>
        <taxon>Agaricaceae</taxon>
        <taxon>Macrolepiota</taxon>
    </lineage>
</organism>
<dbReference type="Pfam" id="PF01885">
    <property type="entry name" value="PTS_2-RNA"/>
    <property type="match status" value="1"/>
</dbReference>
<keyword evidence="2" id="KW-1185">Reference proteome</keyword>
<gene>
    <name evidence="1" type="ORF">P691DRAFT_779294</name>
</gene>
<evidence type="ECO:0000313" key="2">
    <source>
        <dbReference type="Proteomes" id="UP000807342"/>
    </source>
</evidence>
<name>A0A9P6BW97_9AGAR</name>
<dbReference type="InterPro" id="IPR002745">
    <property type="entry name" value="Ptrans_KptA/Tpt1"/>
</dbReference>
<dbReference type="SUPFAM" id="SSF56399">
    <property type="entry name" value="ADP-ribosylation"/>
    <property type="match status" value="1"/>
</dbReference>
<dbReference type="AlphaFoldDB" id="A0A9P6BW97"/>
<dbReference type="OrthoDB" id="419694at2759"/>
<comment type="caution">
    <text evidence="1">The sequence shown here is derived from an EMBL/GenBank/DDBJ whole genome shotgun (WGS) entry which is preliminary data.</text>
</comment>
<dbReference type="EMBL" id="MU151590">
    <property type="protein sequence ID" value="KAF9442641.1"/>
    <property type="molecule type" value="Genomic_DNA"/>
</dbReference>
<sequence>MLKAVLPLVPRTRPTKTYKKYLKSTWKPTFTDTEQEWIATAARYLRHYANLRPDAFTPLSGLNAYFSRNVPEADPAQLLEVIKNDRRHRFDIITSLDRVENEPGWHNVPYIRARAGHLVPDTRITTTRVELARSIPSLIYIASPERWHFIEKHGLRPDPPTRIKRLRRNPNFIYFAQHLTILPPNRFAPYTTTPDEPDVRLHIRVDVAEAMNAGINFFRTKTGQIISMGLRDHTIPPAFFKDVFVVSMKQEMLYHRHKPAVYPGMHIENMYYPPAVVLVARSIKFQISGFTGEDFSPCSLSAVASSPSHGPPNTYLVNRIPPSSVLRSRQRPVYTVPRYYYVQ</sequence>
<reference evidence="1" key="1">
    <citation type="submission" date="2020-11" db="EMBL/GenBank/DDBJ databases">
        <authorList>
            <consortium name="DOE Joint Genome Institute"/>
            <person name="Ahrendt S."/>
            <person name="Riley R."/>
            <person name="Andreopoulos W."/>
            <person name="Labutti K."/>
            <person name="Pangilinan J."/>
            <person name="Ruiz-Duenas F.J."/>
            <person name="Barrasa J.M."/>
            <person name="Sanchez-Garcia M."/>
            <person name="Camarero S."/>
            <person name="Miyauchi S."/>
            <person name="Serrano A."/>
            <person name="Linde D."/>
            <person name="Babiker R."/>
            <person name="Drula E."/>
            <person name="Ayuso-Fernandez I."/>
            <person name="Pacheco R."/>
            <person name="Padilla G."/>
            <person name="Ferreira P."/>
            <person name="Barriuso J."/>
            <person name="Kellner H."/>
            <person name="Castanera R."/>
            <person name="Alfaro M."/>
            <person name="Ramirez L."/>
            <person name="Pisabarro A.G."/>
            <person name="Kuo A."/>
            <person name="Tritt A."/>
            <person name="Lipzen A."/>
            <person name="He G."/>
            <person name="Yan M."/>
            <person name="Ng V."/>
            <person name="Cullen D."/>
            <person name="Martin F."/>
            <person name="Rosso M.-N."/>
            <person name="Henrissat B."/>
            <person name="Hibbett D."/>
            <person name="Martinez A.T."/>
            <person name="Grigoriev I.V."/>
        </authorList>
    </citation>
    <scope>NUCLEOTIDE SEQUENCE</scope>
    <source>
        <strain evidence="1">MF-IS2</strain>
    </source>
</reference>
<evidence type="ECO:0000313" key="1">
    <source>
        <dbReference type="EMBL" id="KAF9442641.1"/>
    </source>
</evidence>
<accession>A0A9P6BW97</accession>